<sequence length="184" mass="20497">MRSRQKIIDATLDLIGERGFGSVTIAAVADTAQVSRQTIYSNFGTREDLVSQSLGHFSVALLGELRTRLEEADSDLDYVIELIVAGRAAVREHAVLSVLLRSEDEANPIFDPDTISRASPFTADLLAPVFERRPDLHADRDAIVQFVVRIAMSVVFYDDVMVHTDADLRTFLARWLRPAIDPSR</sequence>
<evidence type="ECO:0000313" key="6">
    <source>
        <dbReference type="EMBL" id="GAC69945.1"/>
    </source>
</evidence>
<dbReference type="Pfam" id="PF00440">
    <property type="entry name" value="TetR_N"/>
    <property type="match status" value="1"/>
</dbReference>
<dbReference type="SUPFAM" id="SSF46689">
    <property type="entry name" value="Homeodomain-like"/>
    <property type="match status" value="1"/>
</dbReference>
<dbReference type="PRINTS" id="PR00455">
    <property type="entry name" value="HTHTETR"/>
</dbReference>
<proteinExistence type="predicted"/>
<keyword evidence="2 4" id="KW-0238">DNA-binding</keyword>
<dbReference type="RefSeq" id="WP_007623503.1">
    <property type="nucleotide sequence ID" value="NZ_BANX01000030.1"/>
</dbReference>
<keyword evidence="7" id="KW-1185">Reference proteome</keyword>
<dbReference type="InterPro" id="IPR050109">
    <property type="entry name" value="HTH-type_TetR-like_transc_reg"/>
</dbReference>
<evidence type="ECO:0000313" key="7">
    <source>
        <dbReference type="Proteomes" id="UP000011666"/>
    </source>
</evidence>
<dbReference type="GO" id="GO:0000976">
    <property type="term" value="F:transcription cis-regulatory region binding"/>
    <property type="evidence" value="ECO:0007669"/>
    <property type="project" value="TreeGrafter"/>
</dbReference>
<dbReference type="STRING" id="1223545.GS4_30_00160"/>
<dbReference type="InterPro" id="IPR001647">
    <property type="entry name" value="HTH_TetR"/>
</dbReference>
<keyword evidence="1" id="KW-0805">Transcription regulation</keyword>
<keyword evidence="3" id="KW-0804">Transcription</keyword>
<dbReference type="Gene3D" id="1.10.357.10">
    <property type="entry name" value="Tetracycline Repressor, domain 2"/>
    <property type="match status" value="1"/>
</dbReference>
<dbReference type="EMBL" id="BANX01000030">
    <property type="protein sequence ID" value="GAC69945.1"/>
    <property type="molecule type" value="Genomic_DNA"/>
</dbReference>
<feature type="domain" description="HTH tetR-type" evidence="5">
    <location>
        <begin position="1"/>
        <end position="61"/>
    </location>
</feature>
<accession>M0QMS1</accession>
<evidence type="ECO:0000256" key="2">
    <source>
        <dbReference type="ARBA" id="ARBA00023125"/>
    </source>
</evidence>
<dbReference type="AlphaFoldDB" id="M0QMS1"/>
<dbReference type="InterPro" id="IPR009057">
    <property type="entry name" value="Homeodomain-like_sf"/>
</dbReference>
<dbReference type="PANTHER" id="PTHR30055">
    <property type="entry name" value="HTH-TYPE TRANSCRIPTIONAL REGULATOR RUTR"/>
    <property type="match status" value="1"/>
</dbReference>
<reference evidence="6 7" key="1">
    <citation type="submission" date="2013-01" db="EMBL/GenBank/DDBJ databases">
        <title>Whole genome shotgun sequence of Gordonia soli NBRC 108243.</title>
        <authorList>
            <person name="Isaki-Nakamura S."/>
            <person name="Hosoyama A."/>
            <person name="Tsuchikane K."/>
            <person name="Ando Y."/>
            <person name="Baba S."/>
            <person name="Ohji S."/>
            <person name="Hamada M."/>
            <person name="Tamura T."/>
            <person name="Yamazoe A."/>
            <person name="Yamazaki S."/>
            <person name="Fujita N."/>
        </authorList>
    </citation>
    <scope>NUCLEOTIDE SEQUENCE [LARGE SCALE GENOMIC DNA]</scope>
    <source>
        <strain evidence="6 7">NBRC 108243</strain>
    </source>
</reference>
<evidence type="ECO:0000256" key="4">
    <source>
        <dbReference type="PROSITE-ProRule" id="PRU00335"/>
    </source>
</evidence>
<dbReference type="PANTHER" id="PTHR30055:SF234">
    <property type="entry name" value="HTH-TYPE TRANSCRIPTIONAL REGULATOR BETI"/>
    <property type="match status" value="1"/>
</dbReference>
<dbReference type="eggNOG" id="COG1309">
    <property type="taxonomic scope" value="Bacteria"/>
</dbReference>
<organism evidence="6 7">
    <name type="scientific">Gordonia soli NBRC 108243</name>
    <dbReference type="NCBI Taxonomy" id="1223545"/>
    <lineage>
        <taxon>Bacteria</taxon>
        <taxon>Bacillati</taxon>
        <taxon>Actinomycetota</taxon>
        <taxon>Actinomycetes</taxon>
        <taxon>Mycobacteriales</taxon>
        <taxon>Gordoniaceae</taxon>
        <taxon>Gordonia</taxon>
    </lineage>
</organism>
<protein>
    <submittedName>
        <fullName evidence="6">Putative TetR family transcriptional regulator</fullName>
    </submittedName>
</protein>
<evidence type="ECO:0000256" key="1">
    <source>
        <dbReference type="ARBA" id="ARBA00023015"/>
    </source>
</evidence>
<gene>
    <name evidence="6" type="ORF">GS4_30_00160</name>
</gene>
<evidence type="ECO:0000256" key="3">
    <source>
        <dbReference type="ARBA" id="ARBA00023163"/>
    </source>
</evidence>
<evidence type="ECO:0000259" key="5">
    <source>
        <dbReference type="PROSITE" id="PS50977"/>
    </source>
</evidence>
<comment type="caution">
    <text evidence="6">The sequence shown here is derived from an EMBL/GenBank/DDBJ whole genome shotgun (WGS) entry which is preliminary data.</text>
</comment>
<name>M0QMS1_9ACTN</name>
<dbReference type="OrthoDB" id="4371863at2"/>
<dbReference type="Proteomes" id="UP000011666">
    <property type="component" value="Unassembled WGS sequence"/>
</dbReference>
<dbReference type="PROSITE" id="PS50977">
    <property type="entry name" value="HTH_TETR_2"/>
    <property type="match status" value="1"/>
</dbReference>
<feature type="DNA-binding region" description="H-T-H motif" evidence="4">
    <location>
        <begin position="24"/>
        <end position="43"/>
    </location>
</feature>
<dbReference type="GO" id="GO:0003700">
    <property type="term" value="F:DNA-binding transcription factor activity"/>
    <property type="evidence" value="ECO:0007669"/>
    <property type="project" value="TreeGrafter"/>
</dbReference>